<evidence type="ECO:0000313" key="11">
    <source>
        <dbReference type="Proteomes" id="UP000326779"/>
    </source>
</evidence>
<comment type="subcellular location">
    <subcellularLocation>
        <location evidence="1">Cell membrane</location>
        <topology evidence="1">Multi-pass membrane protein</topology>
    </subcellularLocation>
</comment>
<dbReference type="Proteomes" id="UP000326779">
    <property type="component" value="Chromosome"/>
</dbReference>
<keyword evidence="5 7" id="KW-1133">Transmembrane helix</keyword>
<evidence type="ECO:0000256" key="5">
    <source>
        <dbReference type="ARBA" id="ARBA00022989"/>
    </source>
</evidence>
<dbReference type="GO" id="GO:0016887">
    <property type="term" value="F:ATP hydrolysis activity"/>
    <property type="evidence" value="ECO:0007669"/>
    <property type="project" value="InterPro"/>
</dbReference>
<keyword evidence="6 7" id="KW-0472">Membrane</keyword>
<evidence type="ECO:0000259" key="9">
    <source>
        <dbReference type="PROSITE" id="PS50929"/>
    </source>
</evidence>
<dbReference type="AlphaFoldDB" id="A0A5P8M1T6"/>
<dbReference type="InterPro" id="IPR027417">
    <property type="entry name" value="P-loop_NTPase"/>
</dbReference>
<evidence type="ECO:0000259" key="8">
    <source>
        <dbReference type="PROSITE" id="PS50893"/>
    </source>
</evidence>
<evidence type="ECO:0000313" key="10">
    <source>
        <dbReference type="EMBL" id="QFR22468.1"/>
    </source>
</evidence>
<accession>A0A5P8M1T6</accession>
<dbReference type="SMART" id="SM00382">
    <property type="entry name" value="AAA"/>
    <property type="match status" value="1"/>
</dbReference>
<feature type="transmembrane region" description="Helical" evidence="7">
    <location>
        <begin position="132"/>
        <end position="153"/>
    </location>
</feature>
<dbReference type="PROSITE" id="PS50929">
    <property type="entry name" value="ABC_TM1F"/>
    <property type="match status" value="1"/>
</dbReference>
<dbReference type="GO" id="GO:0140359">
    <property type="term" value="F:ABC-type transporter activity"/>
    <property type="evidence" value="ECO:0007669"/>
    <property type="project" value="InterPro"/>
</dbReference>
<dbReference type="PANTHER" id="PTHR24221:SF654">
    <property type="entry name" value="ATP-BINDING CASSETTE SUB-FAMILY B MEMBER 6"/>
    <property type="match status" value="1"/>
</dbReference>
<dbReference type="Gene3D" id="1.20.1560.10">
    <property type="entry name" value="ABC transporter type 1, transmembrane domain"/>
    <property type="match status" value="1"/>
</dbReference>
<protein>
    <submittedName>
        <fullName evidence="10">ATP-binding cassette domain-containing protein</fullName>
    </submittedName>
</protein>
<dbReference type="InterPro" id="IPR017871">
    <property type="entry name" value="ABC_transporter-like_CS"/>
</dbReference>
<keyword evidence="4 10" id="KW-0067">ATP-binding</keyword>
<evidence type="ECO:0000256" key="7">
    <source>
        <dbReference type="SAM" id="Phobius"/>
    </source>
</evidence>
<dbReference type="PANTHER" id="PTHR24221">
    <property type="entry name" value="ATP-BINDING CASSETTE SUB-FAMILY B"/>
    <property type="match status" value="1"/>
</dbReference>
<evidence type="ECO:0000256" key="6">
    <source>
        <dbReference type="ARBA" id="ARBA00023136"/>
    </source>
</evidence>
<gene>
    <name evidence="10" type="ORF">D1010_02860</name>
</gene>
<feature type="transmembrane region" description="Helical" evidence="7">
    <location>
        <begin position="51"/>
        <end position="74"/>
    </location>
</feature>
<dbReference type="SUPFAM" id="SSF90123">
    <property type="entry name" value="ABC transporter transmembrane region"/>
    <property type="match status" value="1"/>
</dbReference>
<reference evidence="10 11" key="1">
    <citation type="submission" date="2019-10" db="EMBL/GenBank/DDBJ databases">
        <title>The completed genome of Lactobacillus harbinensis M1.</title>
        <authorList>
            <person name="Zheng Y."/>
        </authorList>
    </citation>
    <scope>NUCLEOTIDE SEQUENCE [LARGE SCALE GENOMIC DNA]</scope>
    <source>
        <strain evidence="10 11">M1</strain>
    </source>
</reference>
<dbReference type="InterPro" id="IPR011527">
    <property type="entry name" value="ABC1_TM_dom"/>
</dbReference>
<feature type="transmembrane region" description="Helical" evidence="7">
    <location>
        <begin position="94"/>
        <end position="120"/>
    </location>
</feature>
<proteinExistence type="predicted"/>
<feature type="domain" description="ABC transmembrane type-1" evidence="9">
    <location>
        <begin position="98"/>
        <end position="379"/>
    </location>
</feature>
<dbReference type="InterPro" id="IPR003439">
    <property type="entry name" value="ABC_transporter-like_ATP-bd"/>
</dbReference>
<dbReference type="Gene3D" id="3.40.50.300">
    <property type="entry name" value="P-loop containing nucleotide triphosphate hydrolases"/>
    <property type="match status" value="1"/>
</dbReference>
<evidence type="ECO:0000256" key="2">
    <source>
        <dbReference type="ARBA" id="ARBA00022692"/>
    </source>
</evidence>
<evidence type="ECO:0000256" key="4">
    <source>
        <dbReference type="ARBA" id="ARBA00022840"/>
    </source>
</evidence>
<dbReference type="InterPro" id="IPR039421">
    <property type="entry name" value="Type_1_exporter"/>
</dbReference>
<dbReference type="PROSITE" id="PS50893">
    <property type="entry name" value="ABC_TRANSPORTER_2"/>
    <property type="match status" value="1"/>
</dbReference>
<evidence type="ECO:0000256" key="3">
    <source>
        <dbReference type="ARBA" id="ARBA00022741"/>
    </source>
</evidence>
<dbReference type="GO" id="GO:0034040">
    <property type="term" value="F:ATPase-coupled lipid transmembrane transporter activity"/>
    <property type="evidence" value="ECO:0007669"/>
    <property type="project" value="TreeGrafter"/>
</dbReference>
<dbReference type="InterPro" id="IPR003593">
    <property type="entry name" value="AAA+_ATPase"/>
</dbReference>
<name>A0A5P8M1T6_9LACO</name>
<dbReference type="Pfam" id="PF00005">
    <property type="entry name" value="ABC_tran"/>
    <property type="match status" value="1"/>
</dbReference>
<feature type="transmembrane region" description="Helical" evidence="7">
    <location>
        <begin position="318"/>
        <end position="344"/>
    </location>
</feature>
<organism evidence="10 11">
    <name type="scientific">Schleiferilactobacillus harbinensis</name>
    <dbReference type="NCBI Taxonomy" id="304207"/>
    <lineage>
        <taxon>Bacteria</taxon>
        <taxon>Bacillati</taxon>
        <taxon>Bacillota</taxon>
        <taxon>Bacilli</taxon>
        <taxon>Lactobacillales</taxon>
        <taxon>Lactobacillaceae</taxon>
        <taxon>Schleiferilactobacillus</taxon>
    </lineage>
</organism>
<dbReference type="SUPFAM" id="SSF52540">
    <property type="entry name" value="P-loop containing nucleoside triphosphate hydrolases"/>
    <property type="match status" value="1"/>
</dbReference>
<dbReference type="GO" id="GO:0005524">
    <property type="term" value="F:ATP binding"/>
    <property type="evidence" value="ECO:0007669"/>
    <property type="project" value="UniProtKB-KW"/>
</dbReference>
<dbReference type="EMBL" id="CP045143">
    <property type="protein sequence ID" value="QFR22468.1"/>
    <property type="molecule type" value="Genomic_DNA"/>
</dbReference>
<feature type="transmembrane region" description="Helical" evidence="7">
    <location>
        <begin position="231"/>
        <end position="254"/>
    </location>
</feature>
<keyword evidence="3" id="KW-0547">Nucleotide-binding</keyword>
<dbReference type="GO" id="GO:0005886">
    <property type="term" value="C:plasma membrane"/>
    <property type="evidence" value="ECO:0007669"/>
    <property type="project" value="UniProtKB-SubCell"/>
</dbReference>
<evidence type="ECO:0000256" key="1">
    <source>
        <dbReference type="ARBA" id="ARBA00004651"/>
    </source>
</evidence>
<keyword evidence="2 7" id="KW-0812">Transmembrane</keyword>
<dbReference type="KEGG" id="lhb:D1010_02860"/>
<dbReference type="Pfam" id="PF00664">
    <property type="entry name" value="ABC_membrane"/>
    <property type="match status" value="1"/>
</dbReference>
<dbReference type="InterPro" id="IPR036640">
    <property type="entry name" value="ABC1_TM_sf"/>
</dbReference>
<feature type="domain" description="ABC transporter" evidence="8">
    <location>
        <begin position="408"/>
        <end position="631"/>
    </location>
</feature>
<dbReference type="PROSITE" id="PS00211">
    <property type="entry name" value="ABC_TRANSPORTER_1"/>
    <property type="match status" value="1"/>
</dbReference>
<sequence>MLVNTCRSTLIPKSWRSVSKRDNCATEMASPAASRKAICLSNRICRTACPAVIIIANSFCIFANIYLIVLYRPYPIVSKEKEMGVMFHYFKKFWFRNLVYLVIAAVQAGLTIVTALLAAAELNALIKFDFNGFLKWTLLDIGAFALLLGMNYVGGVLQAKTIQKMTNALRRDIGTKLSQLPYSAYHAHQASDYSSWLSNDINQIETQGFTNVYEMAGSILTAVFSMITLVALYWALAIATVGFAGLMIAVPLLVQKAMAHASLAVTEKNAAFLQKVNDHLNGFDTLLALNHRHRLVDAITTAQQPLAAAKVKQAKVQVIAGILGGITNILAQVGIIFITGLLALQRIVPVGMIISTGNLSFRVFGTLAELSTMIAMVRGTNAIFAKYNDLPAPAEPAKITLTALHSGIVLTDLTVAYGQAQPVIQNLQQTFRLGGKYAIVGPSGSGKSTLFNLLAGKLTAYRGSLTLNGQEYHDLDPTAIRDHVMYLDQTPYIFSGSVRDNLTLGDDYSDAELIAALQRAALWDQVQALPAGLDNSVGENGRNFSGGQKQRLALARGFLRHKQIILMDEGTASLDKDQALKIEETLLNDPSLTVLMITHQLYPEITKQLTAVLELQPAAPAIAAAPTLATA</sequence>